<feature type="compositionally biased region" description="Low complexity" evidence="1">
    <location>
        <begin position="39"/>
        <end position="49"/>
    </location>
</feature>
<organism evidence="3 4">
    <name type="scientific">Fusarium mundagurra</name>
    <dbReference type="NCBI Taxonomy" id="1567541"/>
    <lineage>
        <taxon>Eukaryota</taxon>
        <taxon>Fungi</taxon>
        <taxon>Dikarya</taxon>
        <taxon>Ascomycota</taxon>
        <taxon>Pezizomycotina</taxon>
        <taxon>Sordariomycetes</taxon>
        <taxon>Hypocreomycetidae</taxon>
        <taxon>Hypocreales</taxon>
        <taxon>Nectriaceae</taxon>
        <taxon>Fusarium</taxon>
        <taxon>Fusarium fujikuroi species complex</taxon>
    </lineage>
</organism>
<protein>
    <submittedName>
        <fullName evidence="3">QDE-2-interacting protein</fullName>
    </submittedName>
</protein>
<gene>
    <name evidence="3" type="ORF">FMUND_10047</name>
</gene>
<evidence type="ECO:0000256" key="1">
    <source>
        <dbReference type="SAM" id="MobiDB-lite"/>
    </source>
</evidence>
<evidence type="ECO:0000259" key="2">
    <source>
        <dbReference type="Pfam" id="PF21762"/>
    </source>
</evidence>
<dbReference type="Pfam" id="PF21762">
    <property type="entry name" value="DEDDh_C"/>
    <property type="match status" value="1"/>
</dbReference>
<feature type="region of interest" description="Disordered" evidence="1">
    <location>
        <begin position="305"/>
        <end position="324"/>
    </location>
</feature>
<comment type="caution">
    <text evidence="3">The sequence shown here is derived from an EMBL/GenBank/DDBJ whole genome shotgun (WGS) entry which is preliminary data.</text>
</comment>
<sequence>MSDTRKSDAQKPDAQKSDAQKPGTRKSAQISGTQKSGAQQSDTQQSDTQQLDHSWFKRPEVFVPQWVLGYAKETMYLYRWSWIHHEVRKTWQATEDSSFQILSFEISNVVRKRGEVRSFQIGISILDTDRLGDALANPPGDDVNLAASVVESHHWVVDGGEYSPELENEFRFGRLRYVPRHEFHEQITDIVEHKNFFLISHGPDESLPFLVKCGVHFEVLGIIDTERAVQQVLEVPDDKVGSKGDLIQEIGVECNDPRLAGNAAHFNLRILLMLIYGDVDRHPHPEGVPRNQWSLLLKRIVNSPPKKRKVARRKRSPSDSAEQIKNTSIASWVKSLQ</sequence>
<feature type="compositionally biased region" description="Basic residues" evidence="1">
    <location>
        <begin position="305"/>
        <end position="315"/>
    </location>
</feature>
<feature type="compositionally biased region" description="Basic and acidic residues" evidence="1">
    <location>
        <begin position="1"/>
        <end position="19"/>
    </location>
</feature>
<dbReference type="AlphaFoldDB" id="A0A8H6DBU4"/>
<dbReference type="OrthoDB" id="5953249at2759"/>
<reference evidence="3 4" key="1">
    <citation type="submission" date="2020-05" db="EMBL/GenBank/DDBJ databases">
        <title>Identification and distribution of gene clusters putatively required for synthesis of sphingolipid metabolism inhibitors in phylogenetically diverse species of the filamentous fungus Fusarium.</title>
        <authorList>
            <person name="Kim H.-S."/>
            <person name="Busman M."/>
            <person name="Brown D.W."/>
            <person name="Divon H."/>
            <person name="Uhlig S."/>
            <person name="Proctor R.H."/>
        </authorList>
    </citation>
    <scope>NUCLEOTIDE SEQUENCE [LARGE SCALE GENOMIC DNA]</scope>
    <source>
        <strain evidence="3 4">NRRL 66235</strain>
    </source>
</reference>
<feature type="domain" description="Gfd2/YDR514C-like C-terminal" evidence="2">
    <location>
        <begin position="121"/>
        <end position="273"/>
    </location>
</feature>
<dbReference type="Proteomes" id="UP000544331">
    <property type="component" value="Unassembled WGS sequence"/>
</dbReference>
<dbReference type="InterPro" id="IPR048519">
    <property type="entry name" value="Gfd2/YDR514C-like_C"/>
</dbReference>
<evidence type="ECO:0000313" key="3">
    <source>
        <dbReference type="EMBL" id="KAF5709557.1"/>
    </source>
</evidence>
<keyword evidence="4" id="KW-1185">Reference proteome</keyword>
<evidence type="ECO:0000313" key="4">
    <source>
        <dbReference type="Proteomes" id="UP000544331"/>
    </source>
</evidence>
<dbReference type="EMBL" id="JAAOAN010000356">
    <property type="protein sequence ID" value="KAF5709557.1"/>
    <property type="molecule type" value="Genomic_DNA"/>
</dbReference>
<feature type="region of interest" description="Disordered" evidence="1">
    <location>
        <begin position="1"/>
        <end position="51"/>
    </location>
</feature>
<feature type="compositionally biased region" description="Polar residues" evidence="1">
    <location>
        <begin position="26"/>
        <end position="38"/>
    </location>
</feature>
<proteinExistence type="predicted"/>
<name>A0A8H6DBU4_9HYPO</name>
<accession>A0A8H6DBU4</accession>